<evidence type="ECO:0000256" key="7">
    <source>
        <dbReference type="ARBA" id="ARBA00022777"/>
    </source>
</evidence>
<evidence type="ECO:0000256" key="11">
    <source>
        <dbReference type="SAM" id="Coils"/>
    </source>
</evidence>
<evidence type="ECO:0000256" key="8">
    <source>
        <dbReference type="ARBA" id="ARBA00022833"/>
    </source>
</evidence>
<evidence type="ECO:0000256" key="2">
    <source>
        <dbReference type="ARBA" id="ARBA00012513"/>
    </source>
</evidence>
<dbReference type="PROSITE" id="PS50898">
    <property type="entry name" value="RBD"/>
    <property type="match status" value="1"/>
</dbReference>
<dbReference type="PROSITE" id="PS50011">
    <property type="entry name" value="PROTEIN_KINASE_DOM"/>
    <property type="match status" value="1"/>
</dbReference>
<keyword evidence="5" id="KW-0479">Metal-binding</keyword>
<dbReference type="SUPFAM" id="SSF57889">
    <property type="entry name" value="Cysteine-rich domain"/>
    <property type="match status" value="1"/>
</dbReference>
<dbReference type="EMBL" id="VXIV02002461">
    <property type="protein sequence ID" value="KAF6025430.1"/>
    <property type="molecule type" value="Genomic_DNA"/>
</dbReference>
<keyword evidence="17" id="KW-1185">Reference proteome</keyword>
<dbReference type="Pfam" id="PF02196">
    <property type="entry name" value="RBD"/>
    <property type="match status" value="1"/>
</dbReference>
<feature type="binding site" evidence="10">
    <location>
        <position position="458"/>
    </location>
    <ligand>
        <name>ATP</name>
        <dbReference type="ChEBI" id="CHEBI:30616"/>
    </ligand>
</feature>
<evidence type="ECO:0000256" key="5">
    <source>
        <dbReference type="ARBA" id="ARBA00022723"/>
    </source>
</evidence>
<evidence type="ECO:0000313" key="16">
    <source>
        <dbReference type="EMBL" id="KAF6025430.1"/>
    </source>
</evidence>
<dbReference type="InterPro" id="IPR001245">
    <property type="entry name" value="Ser-Thr/Tyr_kinase_cat_dom"/>
</dbReference>
<comment type="caution">
    <text evidence="16">The sequence shown here is derived from an EMBL/GenBank/DDBJ whole genome shotgun (WGS) entry which is preliminary data.</text>
</comment>
<evidence type="ECO:0000256" key="10">
    <source>
        <dbReference type="PROSITE-ProRule" id="PRU10141"/>
    </source>
</evidence>
<evidence type="ECO:0000259" key="14">
    <source>
        <dbReference type="PROSITE" id="PS50081"/>
    </source>
</evidence>
<dbReference type="EC" id="2.7.11.1" evidence="2"/>
<proteinExistence type="inferred from homology"/>
<keyword evidence="8" id="KW-0862">Zinc</keyword>
<keyword evidence="9 10" id="KW-0067">ATP-binding</keyword>
<dbReference type="PANTHER" id="PTHR44329">
    <property type="entry name" value="SERINE/THREONINE-PROTEIN KINASE TNNI3K-RELATED"/>
    <property type="match status" value="1"/>
</dbReference>
<evidence type="ECO:0000259" key="13">
    <source>
        <dbReference type="PROSITE" id="PS50011"/>
    </source>
</evidence>
<feature type="domain" description="RBD" evidence="15">
    <location>
        <begin position="163"/>
        <end position="234"/>
    </location>
</feature>
<name>A0A7J7JGR4_BUGNE</name>
<dbReference type="Proteomes" id="UP000593567">
    <property type="component" value="Unassembled WGS sequence"/>
</dbReference>
<dbReference type="PANTHER" id="PTHR44329:SF262">
    <property type="entry name" value="RAF HOMOLOG SERINE_THREONINE-PROTEIN KINASE RAF"/>
    <property type="match status" value="1"/>
</dbReference>
<keyword evidence="7" id="KW-0418">Kinase</keyword>
<protein>
    <recommendedName>
        <fullName evidence="2">non-specific serine/threonine protein kinase</fullName>
        <ecNumber evidence="2">2.7.11.1</ecNumber>
    </recommendedName>
</protein>
<evidence type="ECO:0000256" key="3">
    <source>
        <dbReference type="ARBA" id="ARBA00022527"/>
    </source>
</evidence>
<dbReference type="SMART" id="SM00220">
    <property type="entry name" value="S_TKc"/>
    <property type="match status" value="1"/>
</dbReference>
<comment type="similarity">
    <text evidence="1">Belongs to the protein kinase superfamily. TKL Ser/Thr protein kinase family. RAF subfamily.</text>
</comment>
<feature type="region of interest" description="Disordered" evidence="12">
    <location>
        <begin position="121"/>
        <end position="156"/>
    </location>
</feature>
<dbReference type="AlphaFoldDB" id="A0A7J7JGR4"/>
<dbReference type="CDD" id="cd20812">
    <property type="entry name" value="C1_KSR"/>
    <property type="match status" value="1"/>
</dbReference>
<evidence type="ECO:0000259" key="15">
    <source>
        <dbReference type="PROSITE" id="PS50898"/>
    </source>
</evidence>
<dbReference type="GO" id="GO:0046872">
    <property type="term" value="F:metal ion binding"/>
    <property type="evidence" value="ECO:0007669"/>
    <property type="project" value="UniProtKB-KW"/>
</dbReference>
<evidence type="ECO:0000313" key="17">
    <source>
        <dbReference type="Proteomes" id="UP000593567"/>
    </source>
</evidence>
<dbReference type="SUPFAM" id="SSF56112">
    <property type="entry name" value="Protein kinase-like (PK-like)"/>
    <property type="match status" value="1"/>
</dbReference>
<feature type="domain" description="Phorbol-ester/DAG-type" evidence="14">
    <location>
        <begin position="247"/>
        <end position="292"/>
    </location>
</feature>
<keyword evidence="11" id="KW-0175">Coiled coil</keyword>
<evidence type="ECO:0000256" key="6">
    <source>
        <dbReference type="ARBA" id="ARBA00022741"/>
    </source>
</evidence>
<dbReference type="InterPro" id="IPR003116">
    <property type="entry name" value="RBD_dom"/>
</dbReference>
<dbReference type="OrthoDB" id="774951at2759"/>
<keyword evidence="3" id="KW-0723">Serine/threonine-protein kinase</keyword>
<dbReference type="InterPro" id="IPR051681">
    <property type="entry name" value="Ser/Thr_Kinases-Pseudokinases"/>
</dbReference>
<keyword evidence="6 10" id="KW-0547">Nucleotide-binding</keyword>
<dbReference type="PROSITE" id="PS00107">
    <property type="entry name" value="PROTEIN_KINASE_ATP"/>
    <property type="match status" value="1"/>
</dbReference>
<evidence type="ECO:0000256" key="9">
    <source>
        <dbReference type="ARBA" id="ARBA00022840"/>
    </source>
</evidence>
<dbReference type="SUPFAM" id="SSF54236">
    <property type="entry name" value="Ubiquitin-like"/>
    <property type="match status" value="1"/>
</dbReference>
<dbReference type="PROSITE" id="PS00108">
    <property type="entry name" value="PROTEIN_KINASE_ST"/>
    <property type="match status" value="1"/>
</dbReference>
<dbReference type="InterPro" id="IPR011009">
    <property type="entry name" value="Kinase-like_dom_sf"/>
</dbReference>
<feature type="domain" description="Protein kinase" evidence="13">
    <location>
        <begin position="432"/>
        <end position="659"/>
    </location>
</feature>
<dbReference type="InterPro" id="IPR029071">
    <property type="entry name" value="Ubiquitin-like_domsf"/>
</dbReference>
<keyword evidence="4" id="KW-0808">Transferase</keyword>
<dbReference type="Gene3D" id="3.10.20.90">
    <property type="entry name" value="Phosphatidylinositol 3-kinase Catalytic Subunit, Chain A, domain 1"/>
    <property type="match status" value="1"/>
</dbReference>
<dbReference type="GO" id="GO:0005524">
    <property type="term" value="F:ATP binding"/>
    <property type="evidence" value="ECO:0007669"/>
    <property type="project" value="UniProtKB-UniRule"/>
</dbReference>
<dbReference type="Pfam" id="PF07714">
    <property type="entry name" value="PK_Tyr_Ser-Thr"/>
    <property type="match status" value="1"/>
</dbReference>
<accession>A0A7J7JGR4</accession>
<dbReference type="Gene3D" id="3.30.200.20">
    <property type="entry name" value="Phosphorylase Kinase, domain 1"/>
    <property type="match status" value="1"/>
</dbReference>
<dbReference type="InterPro" id="IPR017441">
    <property type="entry name" value="Protein_kinase_ATP_BS"/>
</dbReference>
<dbReference type="InterPro" id="IPR008271">
    <property type="entry name" value="Ser/Thr_kinase_AS"/>
</dbReference>
<dbReference type="InterPro" id="IPR046349">
    <property type="entry name" value="C1-like_sf"/>
</dbReference>
<dbReference type="SMART" id="SM00455">
    <property type="entry name" value="RBD"/>
    <property type="match status" value="1"/>
</dbReference>
<reference evidence="16" key="1">
    <citation type="submission" date="2020-06" db="EMBL/GenBank/DDBJ databases">
        <title>Draft genome of Bugula neritina, a colonial animal packing powerful symbionts and potential medicines.</title>
        <authorList>
            <person name="Rayko M."/>
        </authorList>
    </citation>
    <scope>NUCLEOTIDE SEQUENCE [LARGE SCALE GENOMIC DNA]</scope>
    <source>
        <strain evidence="16">Kwan_BN1</strain>
    </source>
</reference>
<dbReference type="PROSITE" id="PS00479">
    <property type="entry name" value="ZF_DAG_PE_1"/>
    <property type="match status" value="1"/>
</dbReference>
<dbReference type="Gene3D" id="1.10.510.10">
    <property type="entry name" value="Transferase(Phosphotransferase) domain 1"/>
    <property type="match status" value="1"/>
</dbReference>
<sequence>MMPTSTTFSLETTPPAHHTQYLAMDSLVDEETSNTDNIRSIQRVIQIKQNELDLLNDKFGSIRAPPSIYIQDFNSLNDQLSKLQRQLHILQDADEDQYNNSNAVDSTNTLTRFQYSNNAGGGGYSADPKGAHSDPSSPSYVGGGSSSQSDEERQQSGSSAALWTITAFLPHAQRTAFKAVPGITIRQALEKKLKLRDLTADECRVIGTHDKAHLDWDADISTLVGYEKITVVECKPSISPFFHFSQPHDWTKIIWDLSYCDICNKLIVHGSKCRGCNKKCHRGCIQKLTTFCEKVPFPEKQLNAETEKMKKMLAGNMAPGASKSLPRNFGTNGNRTTSVPNVFDITQASNNVDSQQQVRESLSKGARAREDITATVPESAMYDNSTISTTEPIDNDTVSNTSLTSLSSRFQSMESVSRRDSYDSWKIPAAEITYDERIGSGSFGTVYKGNYFGTVAIKILKVTNPTPAQIQAFENEVTVLRKTRHKNVLLFYGWHIKPQLTIITQWCDGLSLYKHLHVDGTIFPVKQLCDISRQTAQGMDYLHAKNIIHRDMKSNNIFLTQDITVRIGDFGLATVKTRWSGSHQFAQPTGSILWMAPEVIRMKEDNPYTFRSDVYAYGVVLYELFSSSLPYSHINNRDQILFMVGSGFLRPDLKKLHSA</sequence>
<dbReference type="Gene3D" id="3.30.60.20">
    <property type="match status" value="1"/>
</dbReference>
<feature type="coiled-coil region" evidence="11">
    <location>
        <begin position="38"/>
        <end position="93"/>
    </location>
</feature>
<dbReference type="InterPro" id="IPR000719">
    <property type="entry name" value="Prot_kinase_dom"/>
</dbReference>
<dbReference type="InterPro" id="IPR002219">
    <property type="entry name" value="PKC_DAG/PE"/>
</dbReference>
<organism evidence="16 17">
    <name type="scientific">Bugula neritina</name>
    <name type="common">Brown bryozoan</name>
    <name type="synonym">Sertularia neritina</name>
    <dbReference type="NCBI Taxonomy" id="10212"/>
    <lineage>
        <taxon>Eukaryota</taxon>
        <taxon>Metazoa</taxon>
        <taxon>Spiralia</taxon>
        <taxon>Lophotrochozoa</taxon>
        <taxon>Bryozoa</taxon>
        <taxon>Gymnolaemata</taxon>
        <taxon>Cheilostomatida</taxon>
        <taxon>Flustrina</taxon>
        <taxon>Buguloidea</taxon>
        <taxon>Bugulidae</taxon>
        <taxon>Bugula</taxon>
    </lineage>
</organism>
<dbReference type="SMART" id="SM00109">
    <property type="entry name" value="C1"/>
    <property type="match status" value="1"/>
</dbReference>
<evidence type="ECO:0000256" key="4">
    <source>
        <dbReference type="ARBA" id="ARBA00022679"/>
    </source>
</evidence>
<dbReference type="FunFam" id="3.30.200.20:FF:000024">
    <property type="entry name" value="B-Raf proto-oncogene serine/threonine-protein kinase"/>
    <property type="match status" value="1"/>
</dbReference>
<dbReference type="GO" id="GO:0004709">
    <property type="term" value="F:MAP kinase kinase kinase activity"/>
    <property type="evidence" value="ECO:0007669"/>
    <property type="project" value="TreeGrafter"/>
</dbReference>
<evidence type="ECO:0000256" key="1">
    <source>
        <dbReference type="ARBA" id="ARBA00010507"/>
    </source>
</evidence>
<dbReference type="PROSITE" id="PS50081">
    <property type="entry name" value="ZF_DAG_PE_2"/>
    <property type="match status" value="1"/>
</dbReference>
<gene>
    <name evidence="16" type="ORF">EB796_016270</name>
</gene>
<evidence type="ECO:0000256" key="12">
    <source>
        <dbReference type="SAM" id="MobiDB-lite"/>
    </source>
</evidence>